<evidence type="ECO:0000259" key="1">
    <source>
        <dbReference type="Pfam" id="PF09361"/>
    </source>
</evidence>
<proteinExistence type="predicted"/>
<evidence type="ECO:0000313" key="3">
    <source>
        <dbReference type="Proteomes" id="UP001352263"/>
    </source>
</evidence>
<reference evidence="2 3" key="1">
    <citation type="submission" date="2023-10" db="EMBL/GenBank/DDBJ databases">
        <title>Noviherbaspirillum sp. CPCC 100848 genome assembly.</title>
        <authorList>
            <person name="Li X.Y."/>
            <person name="Fang X.M."/>
        </authorList>
    </citation>
    <scope>NUCLEOTIDE SEQUENCE [LARGE SCALE GENOMIC DNA]</scope>
    <source>
        <strain evidence="2 3">CPCC 100848</strain>
    </source>
</reference>
<dbReference type="InterPro" id="IPR010127">
    <property type="entry name" value="Phasin_subfam-1"/>
</dbReference>
<protein>
    <submittedName>
        <fullName evidence="2">TIGR01841 family phasin</fullName>
    </submittedName>
</protein>
<feature type="domain" description="Phasin" evidence="1">
    <location>
        <begin position="8"/>
        <end position="109"/>
    </location>
</feature>
<keyword evidence="3" id="KW-1185">Reference proteome</keyword>
<dbReference type="EMBL" id="JAWIIV010000014">
    <property type="protein sequence ID" value="MEC4720892.1"/>
    <property type="molecule type" value="Genomic_DNA"/>
</dbReference>
<accession>A0ABU6JB61</accession>
<gene>
    <name evidence="2" type="primary">phaP</name>
    <name evidence="2" type="ORF">RY831_17130</name>
</gene>
<dbReference type="NCBIfam" id="TIGR01841">
    <property type="entry name" value="phasin"/>
    <property type="match status" value="1"/>
</dbReference>
<dbReference type="InterPro" id="IPR018968">
    <property type="entry name" value="Phasin"/>
</dbReference>
<sequence>MFPSQDAISQAAKANIESSLNLYTTLSGKALESIEKLWTLNLTAVKASLDESSATTRQLLSARDPQQFAALINAQAKPTLDKAIAYNGHLANIASGVQAEFSRAAEQQFADVSRQIGQFVDEAAKNAPPGSENAVAMFKTAFGNAAAGYEQFNKTAKQAVQAFETNLTNAASQFTPAGNQTVNQNATV</sequence>
<evidence type="ECO:0000313" key="2">
    <source>
        <dbReference type="EMBL" id="MEC4720892.1"/>
    </source>
</evidence>
<name>A0ABU6JB61_9BURK</name>
<organism evidence="2 3">
    <name type="scientific">Noviherbaspirillum album</name>
    <dbReference type="NCBI Taxonomy" id="3080276"/>
    <lineage>
        <taxon>Bacteria</taxon>
        <taxon>Pseudomonadati</taxon>
        <taxon>Pseudomonadota</taxon>
        <taxon>Betaproteobacteria</taxon>
        <taxon>Burkholderiales</taxon>
        <taxon>Oxalobacteraceae</taxon>
        <taxon>Noviherbaspirillum</taxon>
    </lineage>
</organism>
<comment type="caution">
    <text evidence="2">The sequence shown here is derived from an EMBL/GenBank/DDBJ whole genome shotgun (WGS) entry which is preliminary data.</text>
</comment>
<dbReference type="Pfam" id="PF09361">
    <property type="entry name" value="Phasin_2"/>
    <property type="match status" value="1"/>
</dbReference>
<dbReference type="RefSeq" id="WP_326507605.1">
    <property type="nucleotide sequence ID" value="NZ_JAWIIV010000014.1"/>
</dbReference>
<dbReference type="Proteomes" id="UP001352263">
    <property type="component" value="Unassembled WGS sequence"/>
</dbReference>